<proteinExistence type="predicted"/>
<dbReference type="Proteomes" id="UP000807825">
    <property type="component" value="Unassembled WGS sequence"/>
</dbReference>
<protein>
    <submittedName>
        <fullName evidence="1">Uncharacterized protein</fullName>
    </submittedName>
</protein>
<sequence length="202" mass="23217">MPAFLQSFRFPPRITLWFLVIGLLAGCFSARGLTEIQSSPYTGTYEDDSTARFSNPDDSVFFEVRRTKVSRPLENLAVHYAALFPGGEVIRPGDAEEYTKIDGKNAYKVVFKTNYIRNRKRVDPKRIDEPVSPGWTKVSIEDPDTGKQIPVLYGPVIPRQRVLYLVEGDSYIYYIVMRADGDAIESVRKRFEDFVRKDIKYK</sequence>
<evidence type="ECO:0000313" key="2">
    <source>
        <dbReference type="Proteomes" id="UP000807825"/>
    </source>
</evidence>
<reference evidence="1" key="1">
    <citation type="submission" date="2020-07" db="EMBL/GenBank/DDBJ databases">
        <title>Huge and variable diversity of episymbiotic CPR bacteria and DPANN archaea in groundwater ecosystems.</title>
        <authorList>
            <person name="He C.Y."/>
            <person name="Keren R."/>
            <person name="Whittaker M."/>
            <person name="Farag I.F."/>
            <person name="Doudna J."/>
            <person name="Cate J.H.D."/>
            <person name="Banfield J.F."/>
        </authorList>
    </citation>
    <scope>NUCLEOTIDE SEQUENCE</scope>
    <source>
        <strain evidence="1">NC_groundwater_1664_Pr3_B-0.1um_52_9</strain>
    </source>
</reference>
<accession>A0A9D6UZQ9</accession>
<organism evidence="1 2">
    <name type="scientific">Desulfomonile tiedjei</name>
    <dbReference type="NCBI Taxonomy" id="2358"/>
    <lineage>
        <taxon>Bacteria</taxon>
        <taxon>Pseudomonadati</taxon>
        <taxon>Thermodesulfobacteriota</taxon>
        <taxon>Desulfomonilia</taxon>
        <taxon>Desulfomonilales</taxon>
        <taxon>Desulfomonilaceae</taxon>
        <taxon>Desulfomonile</taxon>
    </lineage>
</organism>
<name>A0A9D6UZQ9_9BACT</name>
<gene>
    <name evidence="1" type="ORF">HY912_04190</name>
</gene>
<comment type="caution">
    <text evidence="1">The sequence shown here is derived from an EMBL/GenBank/DDBJ whole genome shotgun (WGS) entry which is preliminary data.</text>
</comment>
<dbReference type="AlphaFoldDB" id="A0A9D6UZQ9"/>
<dbReference type="EMBL" id="JACRDE010000124">
    <property type="protein sequence ID" value="MBI5248672.1"/>
    <property type="molecule type" value="Genomic_DNA"/>
</dbReference>
<evidence type="ECO:0000313" key="1">
    <source>
        <dbReference type="EMBL" id="MBI5248672.1"/>
    </source>
</evidence>